<feature type="domain" description="2Fe-2S ferredoxin-type" evidence="6">
    <location>
        <begin position="329"/>
        <end position="404"/>
    </location>
</feature>
<dbReference type="Pfam" id="PF03450">
    <property type="entry name" value="CO_deh_flav_C"/>
    <property type="match status" value="1"/>
</dbReference>
<dbReference type="Gene3D" id="3.10.20.30">
    <property type="match status" value="1"/>
</dbReference>
<dbReference type="InterPro" id="IPR012675">
    <property type="entry name" value="Beta-grasp_dom_sf"/>
</dbReference>
<dbReference type="Gene3D" id="1.10.150.120">
    <property type="entry name" value="[2Fe-2S]-binding domain"/>
    <property type="match status" value="1"/>
</dbReference>
<dbReference type="Gene3D" id="3.30.390.50">
    <property type="entry name" value="CO dehydrogenase flavoprotein, C-terminal domain"/>
    <property type="match status" value="1"/>
</dbReference>
<keyword evidence="4" id="KW-0560">Oxidoreductase</keyword>
<dbReference type="SUPFAM" id="SSF56176">
    <property type="entry name" value="FAD-binding/transporter-associated domain-like"/>
    <property type="match status" value="1"/>
</dbReference>
<evidence type="ECO:0000256" key="5">
    <source>
        <dbReference type="ARBA" id="ARBA00023004"/>
    </source>
</evidence>
<gene>
    <name evidence="8" type="ORF">CFX0092_A3178</name>
</gene>
<name>A0A160T4L9_9CHLR</name>
<dbReference type="InterPro" id="IPR002346">
    <property type="entry name" value="Mopterin_DH_FAD-bd"/>
</dbReference>
<dbReference type="KEGG" id="pbf:CFX0092_A3178"/>
<keyword evidence="2" id="KW-0479">Metal-binding</keyword>
<dbReference type="InterPro" id="IPR005107">
    <property type="entry name" value="CO_DH_flav_C"/>
</dbReference>
<dbReference type="InterPro" id="IPR036683">
    <property type="entry name" value="CO_DH_flav_C_dom_sf"/>
</dbReference>
<dbReference type="Pfam" id="PF00941">
    <property type="entry name" value="FAD_binding_5"/>
    <property type="match status" value="1"/>
</dbReference>
<dbReference type="InterPro" id="IPR036010">
    <property type="entry name" value="2Fe-2S_ferredoxin-like_sf"/>
</dbReference>
<dbReference type="InterPro" id="IPR016167">
    <property type="entry name" value="FAD-bd_PCMH_sub1"/>
</dbReference>
<evidence type="ECO:0000259" key="6">
    <source>
        <dbReference type="PROSITE" id="PS51085"/>
    </source>
</evidence>
<dbReference type="InterPro" id="IPR016208">
    <property type="entry name" value="Ald_Oxase/xanthine_DH-like"/>
</dbReference>
<dbReference type="GO" id="GO:0071949">
    <property type="term" value="F:FAD binding"/>
    <property type="evidence" value="ECO:0007669"/>
    <property type="project" value="InterPro"/>
</dbReference>
<dbReference type="InterPro" id="IPR006058">
    <property type="entry name" value="2Fe2S_fd_BS"/>
</dbReference>
<dbReference type="Pfam" id="PF01799">
    <property type="entry name" value="Fer2_2"/>
    <property type="match status" value="1"/>
</dbReference>
<keyword evidence="1" id="KW-0285">Flavoprotein</keyword>
<proteinExistence type="predicted"/>
<reference evidence="8" key="1">
    <citation type="submission" date="2016-01" db="EMBL/GenBank/DDBJ databases">
        <authorList>
            <person name="Mcilroy J.S."/>
            <person name="Karst M S."/>
            <person name="Albertsen M."/>
        </authorList>
    </citation>
    <scope>NUCLEOTIDE SEQUENCE</scope>
    <source>
        <strain evidence="8">Cfx-K</strain>
    </source>
</reference>
<dbReference type="PROSITE" id="PS51085">
    <property type="entry name" value="2FE2S_FER_2"/>
    <property type="match status" value="1"/>
</dbReference>
<dbReference type="AlphaFoldDB" id="A0A160T4L9"/>
<dbReference type="RefSeq" id="WP_095044315.1">
    <property type="nucleotide sequence ID" value="NZ_LN890655.1"/>
</dbReference>
<evidence type="ECO:0000256" key="4">
    <source>
        <dbReference type="ARBA" id="ARBA00023002"/>
    </source>
</evidence>
<keyword evidence="9" id="KW-1185">Reference proteome</keyword>
<keyword evidence="3" id="KW-0274">FAD</keyword>
<dbReference type="GO" id="GO:0051537">
    <property type="term" value="F:2 iron, 2 sulfur cluster binding"/>
    <property type="evidence" value="ECO:0007669"/>
    <property type="project" value="InterPro"/>
</dbReference>
<dbReference type="InterPro" id="IPR016166">
    <property type="entry name" value="FAD-bd_PCMH"/>
</dbReference>
<dbReference type="Pfam" id="PF00111">
    <property type="entry name" value="Fer2"/>
    <property type="match status" value="1"/>
</dbReference>
<dbReference type="InterPro" id="IPR001041">
    <property type="entry name" value="2Fe-2S_ferredoxin-type"/>
</dbReference>
<evidence type="ECO:0000259" key="7">
    <source>
        <dbReference type="PROSITE" id="PS51387"/>
    </source>
</evidence>
<protein>
    <submittedName>
        <fullName evidence="8">Oxidoreductase</fullName>
    </submittedName>
</protein>
<dbReference type="SUPFAM" id="SSF47741">
    <property type="entry name" value="CO dehydrogenase ISP C-domain like"/>
    <property type="match status" value="1"/>
</dbReference>
<evidence type="ECO:0000256" key="2">
    <source>
        <dbReference type="ARBA" id="ARBA00022723"/>
    </source>
</evidence>
<evidence type="ECO:0000313" key="8">
    <source>
        <dbReference type="EMBL" id="CUS05056.2"/>
    </source>
</evidence>
<dbReference type="PROSITE" id="PS00197">
    <property type="entry name" value="2FE2S_FER_1"/>
    <property type="match status" value="1"/>
</dbReference>
<dbReference type="PANTHER" id="PTHR45444:SF3">
    <property type="entry name" value="XANTHINE DEHYDROGENASE"/>
    <property type="match status" value="1"/>
</dbReference>
<dbReference type="SUPFAM" id="SSF54292">
    <property type="entry name" value="2Fe-2S ferredoxin-like"/>
    <property type="match status" value="1"/>
</dbReference>
<keyword evidence="5" id="KW-0408">Iron</keyword>
<dbReference type="InterPro" id="IPR036318">
    <property type="entry name" value="FAD-bd_PCMH-like_sf"/>
</dbReference>
<dbReference type="GO" id="GO:0016491">
    <property type="term" value="F:oxidoreductase activity"/>
    <property type="evidence" value="ECO:0007669"/>
    <property type="project" value="UniProtKB-KW"/>
</dbReference>
<feature type="domain" description="FAD-binding PCMH-type" evidence="7">
    <location>
        <begin position="5"/>
        <end position="184"/>
    </location>
</feature>
<dbReference type="CDD" id="cd00207">
    <property type="entry name" value="fer2"/>
    <property type="match status" value="1"/>
</dbReference>
<evidence type="ECO:0000256" key="1">
    <source>
        <dbReference type="ARBA" id="ARBA00022630"/>
    </source>
</evidence>
<dbReference type="OrthoDB" id="9789842at2"/>
<dbReference type="Gene3D" id="3.30.465.10">
    <property type="match status" value="1"/>
</dbReference>
<dbReference type="GO" id="GO:0005506">
    <property type="term" value="F:iron ion binding"/>
    <property type="evidence" value="ECO:0007669"/>
    <property type="project" value="InterPro"/>
</dbReference>
<dbReference type="Proteomes" id="UP000215027">
    <property type="component" value="Chromosome I"/>
</dbReference>
<organism evidence="8 9">
    <name type="scientific">Candidatus Promineifilum breve</name>
    <dbReference type="NCBI Taxonomy" id="1806508"/>
    <lineage>
        <taxon>Bacteria</taxon>
        <taxon>Bacillati</taxon>
        <taxon>Chloroflexota</taxon>
        <taxon>Ardenticatenia</taxon>
        <taxon>Candidatus Promineifilales</taxon>
        <taxon>Candidatus Promineifilaceae</taxon>
        <taxon>Candidatus Promineifilum</taxon>
    </lineage>
</organism>
<dbReference type="InterPro" id="IPR036884">
    <property type="entry name" value="2Fe-2S-bd_dom_sf"/>
</dbReference>
<evidence type="ECO:0000256" key="3">
    <source>
        <dbReference type="ARBA" id="ARBA00022827"/>
    </source>
</evidence>
<dbReference type="EMBL" id="LN890655">
    <property type="protein sequence ID" value="CUS05056.2"/>
    <property type="molecule type" value="Genomic_DNA"/>
</dbReference>
<dbReference type="InterPro" id="IPR002888">
    <property type="entry name" value="2Fe-2S-bd"/>
</dbReference>
<dbReference type="SMART" id="SM01092">
    <property type="entry name" value="CO_deh_flav_C"/>
    <property type="match status" value="1"/>
</dbReference>
<dbReference type="InterPro" id="IPR016169">
    <property type="entry name" value="FAD-bd_PCMH_sub2"/>
</dbReference>
<dbReference type="Gene3D" id="3.30.43.10">
    <property type="entry name" value="Uridine Diphospho-n-acetylenolpyruvylglucosamine Reductase, domain 2"/>
    <property type="match status" value="1"/>
</dbReference>
<evidence type="ECO:0000313" key="9">
    <source>
        <dbReference type="Proteomes" id="UP000215027"/>
    </source>
</evidence>
<dbReference type="PANTHER" id="PTHR45444">
    <property type="entry name" value="XANTHINE DEHYDROGENASE"/>
    <property type="match status" value="1"/>
</dbReference>
<accession>A0A160T4L9</accession>
<dbReference type="PROSITE" id="PS51387">
    <property type="entry name" value="FAD_PCMH"/>
    <property type="match status" value="1"/>
</dbReference>
<sequence length="480" mass="51029">MFSTQVPHKIERYEIPGDLPTALALLAKHGQAARIIAGGSDLLIELERGQRKDISVLIDVTRIPDLNAITQDDEGQLHLGALVTHNQVVAAPLIVAHALPLAQACVEIASPQLRNRGTVAGNLVTASPANDTISALRALDAQVILASTRGWRMVALKDFYTGVRQTVMAPDEMLVEIVFAPLPTTARGIFVKLGLRRAQAISTVHLTAVIDFAGDRTVSRVRLALGSVAPTIIDAEAAESYLLGKTLTDDEITVAAGLAASAARPIDDIRGPAAYRTEMVEVMTRRALLALRDGRERENWRPDPTMLWGDTGGIIPTGADYAAGFDADTPIAATVNGRPISAPGMRKTLLRWLREEGLLTGTKEGCAEGECGACTVYLDGMAVMACLVPAARAHGAAIVTIEGLADNGALHPIQRAFINTGAVQCGYCIPGFLMSGAKLLEEQPAPELSHIEQAFSGNLCRCTGYYKIIEAVHEAAAEMV</sequence>
<dbReference type="SUPFAM" id="SSF55447">
    <property type="entry name" value="CO dehydrogenase flavoprotein C-terminal domain-like"/>
    <property type="match status" value="1"/>
</dbReference>